<evidence type="ECO:0000313" key="8">
    <source>
        <dbReference type="Proteomes" id="UP000054526"/>
    </source>
</evidence>
<accession>A0ABR5A4A6</accession>
<feature type="compositionally biased region" description="Polar residues" evidence="5">
    <location>
        <begin position="354"/>
        <end position="364"/>
    </location>
</feature>
<keyword evidence="3 4" id="KW-0067">ATP-binding</keyword>
<dbReference type="InterPro" id="IPR027417">
    <property type="entry name" value="P-loop_NTPase"/>
</dbReference>
<proteinExistence type="predicted"/>
<feature type="region of interest" description="Disordered" evidence="5">
    <location>
        <begin position="340"/>
        <end position="418"/>
    </location>
</feature>
<dbReference type="SUPFAM" id="SSF52540">
    <property type="entry name" value="P-loop containing nucleoside triphosphate hydrolases"/>
    <property type="match status" value="1"/>
</dbReference>
<dbReference type="Gene3D" id="3.40.50.300">
    <property type="entry name" value="P-loop containing nucleotide triphosphate hydrolases"/>
    <property type="match status" value="1"/>
</dbReference>
<comment type="caution">
    <text evidence="7">The sequence shown here is derived from an EMBL/GenBank/DDBJ whole genome shotgun (WGS) entry which is preliminary data.</text>
</comment>
<dbReference type="PANTHER" id="PTHR22683">
    <property type="entry name" value="SPORULATION PROTEIN RELATED"/>
    <property type="match status" value="1"/>
</dbReference>
<evidence type="ECO:0000256" key="4">
    <source>
        <dbReference type="PROSITE-ProRule" id="PRU00289"/>
    </source>
</evidence>
<dbReference type="InterPro" id="IPR002543">
    <property type="entry name" value="FtsK_dom"/>
</dbReference>
<dbReference type="Proteomes" id="UP000054526">
    <property type="component" value="Unassembled WGS sequence"/>
</dbReference>
<reference evidence="7 8" key="1">
    <citation type="submission" date="2014-12" db="EMBL/GenBank/DDBJ databases">
        <title>Draft genome sequence of Cohnella kolymensis strain B-2846.</title>
        <authorList>
            <person name="Karlyshev A.V."/>
            <person name="Kudryashova E.B."/>
        </authorList>
    </citation>
    <scope>NUCLEOTIDE SEQUENCE [LARGE SCALE GENOMIC DNA]</scope>
    <source>
        <strain evidence="7 8">VKM B-2846</strain>
    </source>
</reference>
<dbReference type="RefSeq" id="WP_041062623.1">
    <property type="nucleotide sequence ID" value="NZ_JXAL01000016.1"/>
</dbReference>
<dbReference type="PANTHER" id="PTHR22683:SF41">
    <property type="entry name" value="DNA TRANSLOCASE FTSK"/>
    <property type="match status" value="1"/>
</dbReference>
<feature type="binding site" evidence="4">
    <location>
        <begin position="116"/>
        <end position="123"/>
    </location>
    <ligand>
        <name>ATP</name>
        <dbReference type="ChEBI" id="CHEBI:30616"/>
    </ligand>
</feature>
<dbReference type="InterPro" id="IPR050206">
    <property type="entry name" value="FtsK/SpoIIIE/SftA"/>
</dbReference>
<evidence type="ECO:0000256" key="2">
    <source>
        <dbReference type="ARBA" id="ARBA00022741"/>
    </source>
</evidence>
<name>A0ABR5A4A6_9BACL</name>
<feature type="compositionally biased region" description="Basic and acidic residues" evidence="5">
    <location>
        <begin position="393"/>
        <end position="407"/>
    </location>
</feature>
<evidence type="ECO:0000259" key="6">
    <source>
        <dbReference type="PROSITE" id="PS50901"/>
    </source>
</evidence>
<organism evidence="7 8">
    <name type="scientific">Cohnella kolymensis</name>
    <dbReference type="NCBI Taxonomy" id="1590652"/>
    <lineage>
        <taxon>Bacteria</taxon>
        <taxon>Bacillati</taxon>
        <taxon>Bacillota</taxon>
        <taxon>Bacilli</taxon>
        <taxon>Bacillales</taxon>
        <taxon>Paenibacillaceae</taxon>
        <taxon>Cohnella</taxon>
    </lineage>
</organism>
<dbReference type="PROSITE" id="PS50901">
    <property type="entry name" value="FTSK"/>
    <property type="match status" value="1"/>
</dbReference>
<sequence>MRIHKKLYLALNKIADGFSYIDSRLVTCGSEHAYRLPMGKCPSDIEKRIDALVAAVGAPVELIDRGGAVIVRVVEKDYPKQLKFKESDLKYDRLLMGYDRLFNPVYFKLMHLLIGGASGGGKTMELRFLLYQLIRMSATIKIVDMKKYSFLPFEIFRNVEVAKNLEDAADMLHEAMVELDRREDMIVRARDRSLTDTFKPYVVIVDEAAFIAPKTYSGKAKGFAQFCDDTCGALSQKGRESKVFLLYCTQKPNNNIVNGQVKANVEGALGFRTNYGYESKVILGETGAERISIATPGRCIFRGDRIYTMQTPFIGEKDWEWDAFLAPLKVEVLHHGSSQRSEPQRVYIDLPDSSPHSNNQTTLEPEQFARSAKESVQGSKGDGKGKVGGMEIPRSREDLVSHKERQKVAAGYTDEVPD</sequence>
<comment type="subcellular location">
    <subcellularLocation>
        <location evidence="1">Membrane</location>
        <topology evidence="1">Multi-pass membrane protein</topology>
    </subcellularLocation>
</comment>
<evidence type="ECO:0000256" key="1">
    <source>
        <dbReference type="ARBA" id="ARBA00004141"/>
    </source>
</evidence>
<dbReference type="EMBL" id="JXAL01000016">
    <property type="protein sequence ID" value="KIL35881.1"/>
    <property type="molecule type" value="Genomic_DNA"/>
</dbReference>
<keyword evidence="2 4" id="KW-0547">Nucleotide-binding</keyword>
<evidence type="ECO:0000256" key="3">
    <source>
        <dbReference type="ARBA" id="ARBA00022840"/>
    </source>
</evidence>
<feature type="domain" description="FtsK" evidence="6">
    <location>
        <begin position="79"/>
        <end position="280"/>
    </location>
</feature>
<evidence type="ECO:0000313" key="7">
    <source>
        <dbReference type="EMBL" id="KIL35881.1"/>
    </source>
</evidence>
<keyword evidence="8" id="KW-1185">Reference proteome</keyword>
<gene>
    <name evidence="7" type="ORF">SD71_10860</name>
</gene>
<evidence type="ECO:0000256" key="5">
    <source>
        <dbReference type="SAM" id="MobiDB-lite"/>
    </source>
</evidence>
<protein>
    <recommendedName>
        <fullName evidence="6">FtsK domain-containing protein</fullName>
    </recommendedName>
</protein>